<gene>
    <name evidence="3" type="ORF">ACFSOY_11395</name>
</gene>
<dbReference type="Proteomes" id="UP001597343">
    <property type="component" value="Unassembled WGS sequence"/>
</dbReference>
<keyword evidence="1" id="KW-0732">Signal</keyword>
<dbReference type="InterPro" id="IPR001119">
    <property type="entry name" value="SLH_dom"/>
</dbReference>
<dbReference type="RefSeq" id="WP_386046672.1">
    <property type="nucleotide sequence ID" value="NZ_JBHUIO010000005.1"/>
</dbReference>
<dbReference type="Gene3D" id="2.60.40.1080">
    <property type="match status" value="1"/>
</dbReference>
<dbReference type="Gene3D" id="2.60.40.10">
    <property type="entry name" value="Immunoglobulins"/>
    <property type="match status" value="3"/>
</dbReference>
<evidence type="ECO:0000259" key="2">
    <source>
        <dbReference type="PROSITE" id="PS51272"/>
    </source>
</evidence>
<feature type="signal peptide" evidence="1">
    <location>
        <begin position="1"/>
        <end position="29"/>
    </location>
</feature>
<feature type="domain" description="SLH" evidence="2">
    <location>
        <begin position="101"/>
        <end position="164"/>
    </location>
</feature>
<dbReference type="InterPro" id="IPR051465">
    <property type="entry name" value="Cell_Envelope_Struct_Comp"/>
</dbReference>
<organism evidence="3 4">
    <name type="scientific">Tumebacillus lipolyticus</name>
    <dbReference type="NCBI Taxonomy" id="1280370"/>
    <lineage>
        <taxon>Bacteria</taxon>
        <taxon>Bacillati</taxon>
        <taxon>Bacillota</taxon>
        <taxon>Bacilli</taxon>
        <taxon>Bacillales</taxon>
        <taxon>Alicyclobacillaceae</taxon>
        <taxon>Tumebacillus</taxon>
    </lineage>
</organism>
<dbReference type="PANTHER" id="PTHR43308">
    <property type="entry name" value="OUTER MEMBRANE PROTEIN ALPHA-RELATED"/>
    <property type="match status" value="1"/>
</dbReference>
<protein>
    <submittedName>
        <fullName evidence="3">S-layer homology domain-containing protein</fullName>
    </submittedName>
</protein>
<proteinExistence type="predicted"/>
<dbReference type="PANTHER" id="PTHR43308:SF5">
    <property type="entry name" value="S-LAYER PROTEIN _ PEPTIDOGLYCAN ENDO-BETA-N-ACETYLGLUCOSAMINIDASE"/>
    <property type="match status" value="1"/>
</dbReference>
<keyword evidence="4" id="KW-1185">Reference proteome</keyword>
<feature type="domain" description="SLH" evidence="2">
    <location>
        <begin position="41"/>
        <end position="99"/>
    </location>
</feature>
<evidence type="ECO:0000313" key="3">
    <source>
        <dbReference type="EMBL" id="MFD2170606.1"/>
    </source>
</evidence>
<dbReference type="InterPro" id="IPR003343">
    <property type="entry name" value="Big_2"/>
</dbReference>
<evidence type="ECO:0000256" key="1">
    <source>
        <dbReference type="SAM" id="SignalP"/>
    </source>
</evidence>
<reference evidence="4" key="1">
    <citation type="journal article" date="2019" name="Int. J. Syst. Evol. Microbiol.">
        <title>The Global Catalogue of Microorganisms (GCM) 10K type strain sequencing project: providing services to taxonomists for standard genome sequencing and annotation.</title>
        <authorList>
            <consortium name="The Broad Institute Genomics Platform"/>
            <consortium name="The Broad Institute Genome Sequencing Center for Infectious Disease"/>
            <person name="Wu L."/>
            <person name="Ma J."/>
        </authorList>
    </citation>
    <scope>NUCLEOTIDE SEQUENCE [LARGE SCALE GENOMIC DNA]</scope>
    <source>
        <strain evidence="4">CGMCC 1.13574</strain>
    </source>
</reference>
<dbReference type="Pfam" id="PF17963">
    <property type="entry name" value="Big_9"/>
    <property type="match status" value="2"/>
</dbReference>
<dbReference type="InterPro" id="IPR006644">
    <property type="entry name" value="Cadg"/>
</dbReference>
<dbReference type="PROSITE" id="PS51272">
    <property type="entry name" value="SLH"/>
    <property type="match status" value="2"/>
</dbReference>
<dbReference type="SMART" id="SM00736">
    <property type="entry name" value="CADG"/>
    <property type="match status" value="3"/>
</dbReference>
<dbReference type="InterPro" id="IPR013783">
    <property type="entry name" value="Ig-like_fold"/>
</dbReference>
<accession>A0ABW4ZZA1</accession>
<dbReference type="EMBL" id="JBHUIO010000005">
    <property type="protein sequence ID" value="MFD2170606.1"/>
    <property type="molecule type" value="Genomic_DNA"/>
</dbReference>
<feature type="chain" id="PRO_5046401170" evidence="1">
    <location>
        <begin position="30"/>
        <end position="1224"/>
    </location>
</feature>
<name>A0ABW4ZZA1_9BACL</name>
<sequence length="1224" mass="129260">MKQVRKWMIATLALSTVLTPSLIQSTAYAANSFSNPTTSATLPFSDLNGVSPEQLNQIQRAVQAGLLHGDPNHRFRPADTLTRQEMAVLLTQSLQLPLGTTATEFSDVQPSDWASRYIKAVQKAGLMIGYGDGTFRPQAPVTREELAVLLMRSAQFPLGEGADAADVADWHSVSQWAQPFVRTALENGSIDAVGSNFQPQTPVLRQEIAGFLLGTFFPTDRPGFLQQIAEGQVTINGVAYQLADSVKGLLQPANSAVLQGAKIQFSADDRTLRSISRLELHASGQAPSGQDPEFSGNLVLDGHGATLDGDLVLAGNYLTVQNLNVSHDLQITPQLENDFFARHLNVQGKTLIQGGDENTVEFAQSELQTVEVAKQGVHVVTQENSSVKLMTVSTDATLTNDASSTLQQVTVAGGAQQVNLHGTIQQVVVESDRPTTLTGDAAIGMMVVNSSAPLNLNGTGTVSTLQVNNPAANVLVAASLDVPNVSFAVDVPPSTVTKLGSSSGSTVTNTPPKLVTPFDNQAMTVGDSDLQVSVLNHFLDAEQTDLKYAVSSLNSKICKATLVEDTIVLTPVARGTVTIAVVADDRAGKKANASFTVTVNDPPHSTGITDQTKQIGTGDVTLSLHDFFTDADGDLLTYQVSVEDQSIATYALSADQLTLTPAQVGSTKVTVQSSDGRGGSLTESFHLHVTAAPNQDPVVEQTPSNRTLTVGQADYTFDLSPLFSDPDQDALTYEAESSHPSFATVSVSGAQATVHALASGTTTIRLTAKDGRGGEVTTEFQVTINEPPVIATLPAQTLQAGDAPTTIDLSSYLSDPEQDALTVTATSAASSIAAVSVAGSTLTLTPNAAGSTTVTITVTDRRGGTAISSLAVTVNAAPAGNNAPEVTAAIYEQVLTAGVTNARTFDLSQLFEDPDGDILTFTALTQTTGIVSATISGNNLTLLPDATAGSTIVQITANDGKGGSTTYSLNVRNAPLAPNGKVEIRTKQGVKDPIVYDLASHFPGQTTFQLYKGTPDSTFTGPQTLNGKLWTWNGDSLSVWVIGANGTAVVLNVIVEPQGSENLYFSQYMDLGNGRTALQLFHNVVGGTPQQISGYELEVHQYKVQTGTKTSSTYPLFSFLTGTPYLFIDQTFIDLFDVTNVMSFNDELAMYDQGKTLTTGFVLKKGGVVIDVLGDPNANTQFMPNGGTIIRKSGIRVGSSAFRLHGEWNNFPVGTFQYLATHTE</sequence>
<dbReference type="Pfam" id="PF00395">
    <property type="entry name" value="SLH"/>
    <property type="match status" value="3"/>
</dbReference>
<comment type="caution">
    <text evidence="3">The sequence shown here is derived from an EMBL/GenBank/DDBJ whole genome shotgun (WGS) entry which is preliminary data.</text>
</comment>
<evidence type="ECO:0000313" key="4">
    <source>
        <dbReference type="Proteomes" id="UP001597343"/>
    </source>
</evidence>
<dbReference type="SMART" id="SM00635">
    <property type="entry name" value="BID_2"/>
    <property type="match status" value="3"/>
</dbReference>